<dbReference type="Proteomes" id="UP001732700">
    <property type="component" value="Chromosome 2A"/>
</dbReference>
<protein>
    <submittedName>
        <fullName evidence="1">Uncharacterized protein</fullName>
    </submittedName>
</protein>
<dbReference type="EnsemblPlants" id="AVESA.00010b.r2.2AG0203670.1">
    <property type="protein sequence ID" value="AVESA.00010b.r2.2AG0203670.1.CDS.1"/>
    <property type="gene ID" value="AVESA.00010b.r2.2AG0203670"/>
</dbReference>
<sequence>MSEFFLMPEDMYESLYLWGLSEGGEKISLTNNATLLLIGIAEGVFTKISGKVMSIDYLVIECVGKGQITLGRSLLKHLGATIDVGKGIMHFASPISNHIFPKEKYKGKKGRIKRVGVNASSFENT</sequence>
<evidence type="ECO:0000313" key="1">
    <source>
        <dbReference type="EnsemblPlants" id="AVESA.00010b.r2.2AG0203670.1.CDS.1"/>
    </source>
</evidence>
<name>A0ACD5U7T1_AVESA</name>
<organism evidence="1 2">
    <name type="scientific">Avena sativa</name>
    <name type="common">Oat</name>
    <dbReference type="NCBI Taxonomy" id="4498"/>
    <lineage>
        <taxon>Eukaryota</taxon>
        <taxon>Viridiplantae</taxon>
        <taxon>Streptophyta</taxon>
        <taxon>Embryophyta</taxon>
        <taxon>Tracheophyta</taxon>
        <taxon>Spermatophyta</taxon>
        <taxon>Magnoliopsida</taxon>
        <taxon>Liliopsida</taxon>
        <taxon>Poales</taxon>
        <taxon>Poaceae</taxon>
        <taxon>BOP clade</taxon>
        <taxon>Pooideae</taxon>
        <taxon>Poodae</taxon>
        <taxon>Poeae</taxon>
        <taxon>Poeae Chloroplast Group 1 (Aveneae type)</taxon>
        <taxon>Aveninae</taxon>
        <taxon>Avena</taxon>
    </lineage>
</organism>
<reference evidence="1" key="2">
    <citation type="submission" date="2025-09" db="UniProtKB">
        <authorList>
            <consortium name="EnsemblPlants"/>
        </authorList>
    </citation>
    <scope>IDENTIFICATION</scope>
</reference>
<keyword evidence="2" id="KW-1185">Reference proteome</keyword>
<accession>A0ACD5U7T1</accession>
<reference evidence="1" key="1">
    <citation type="submission" date="2021-05" db="EMBL/GenBank/DDBJ databases">
        <authorList>
            <person name="Scholz U."/>
            <person name="Mascher M."/>
            <person name="Fiebig A."/>
        </authorList>
    </citation>
    <scope>NUCLEOTIDE SEQUENCE [LARGE SCALE GENOMIC DNA]</scope>
</reference>
<evidence type="ECO:0000313" key="2">
    <source>
        <dbReference type="Proteomes" id="UP001732700"/>
    </source>
</evidence>
<proteinExistence type="predicted"/>